<accession>A0A7S8RHR9</accession>
<dbReference type="RefSeq" id="WP_195692978.1">
    <property type="nucleotide sequence ID" value="NZ_CP064760.1"/>
</dbReference>
<evidence type="ECO:0008006" key="3">
    <source>
        <dbReference type="Google" id="ProtNLM"/>
    </source>
</evidence>
<dbReference type="Proteomes" id="UP000594480">
    <property type="component" value="Chromosome"/>
</dbReference>
<dbReference type="InterPro" id="IPR036390">
    <property type="entry name" value="WH_DNA-bd_sf"/>
</dbReference>
<organism evidence="1 2">
    <name type="scientific">Microbacterium schleiferi</name>
    <dbReference type="NCBI Taxonomy" id="69362"/>
    <lineage>
        <taxon>Bacteria</taxon>
        <taxon>Bacillati</taxon>
        <taxon>Actinomycetota</taxon>
        <taxon>Actinomycetes</taxon>
        <taxon>Micrococcales</taxon>
        <taxon>Microbacteriaceae</taxon>
        <taxon>Microbacterium</taxon>
    </lineage>
</organism>
<gene>
    <name evidence="1" type="ORF">IT882_02210</name>
</gene>
<keyword evidence="2" id="KW-1185">Reference proteome</keyword>
<dbReference type="InterPro" id="IPR036388">
    <property type="entry name" value="WH-like_DNA-bd_sf"/>
</dbReference>
<name>A0A7S8RHR9_9MICO</name>
<evidence type="ECO:0000313" key="1">
    <source>
        <dbReference type="EMBL" id="QPE04957.1"/>
    </source>
</evidence>
<dbReference type="Gene3D" id="1.10.10.10">
    <property type="entry name" value="Winged helix-like DNA-binding domain superfamily/Winged helix DNA-binding domain"/>
    <property type="match status" value="1"/>
</dbReference>
<dbReference type="AlphaFoldDB" id="A0A7S8RHR9"/>
<dbReference type="EMBL" id="CP064760">
    <property type="protein sequence ID" value="QPE04957.1"/>
    <property type="molecule type" value="Genomic_DNA"/>
</dbReference>
<protein>
    <recommendedName>
        <fullName evidence="3">HTH luxR-type domain-containing protein</fullName>
    </recommendedName>
</protein>
<reference evidence="1 2" key="1">
    <citation type="submission" date="2020-11" db="EMBL/GenBank/DDBJ databases">
        <title>Amino acid is mineralized and recycled by bacteria in oceanic microbiome.</title>
        <authorList>
            <person name="Zheng L.Y."/>
        </authorList>
    </citation>
    <scope>NUCLEOTIDE SEQUENCE [LARGE SCALE GENOMIC DNA]</scope>
    <source>
        <strain evidence="1 2">A32-1</strain>
    </source>
</reference>
<dbReference type="KEGG" id="msf:IT882_02210"/>
<dbReference type="SUPFAM" id="SSF46785">
    <property type="entry name" value="Winged helix' DNA-binding domain"/>
    <property type="match status" value="1"/>
</dbReference>
<sequence length="327" mass="35601">MTDKRALVVLAAALHDPDADPTTLATRLGLDEADLREHLSTLERRGLLKVTGDSIAHRRPDFTIATAIQQVIDDGVRELTDAAAAAHTLAASIPELLQAWNAGETADRTGTSTPPTTVQGTWALADMWRTQSSRRAPRSAQLCIPSTQILRDAGLDYAETLWAARPIGGESRIRVILSDEDALDPINRWHLDNELAAGTWIRTHPAPPSFFWIIDDDTVTLPSVWGDPHPTRVLATSAEEVVSLASWVFEKLWAEATAVDQSEEPRAPMLALMSRGMTVEAAAHTLGLSPRTGRRRVDQAMRHFGVTGQFALGVVWGAQQAGRGRLP</sequence>
<evidence type="ECO:0000313" key="2">
    <source>
        <dbReference type="Proteomes" id="UP000594480"/>
    </source>
</evidence>
<proteinExistence type="predicted"/>